<feature type="transmembrane region" description="Helical" evidence="5">
    <location>
        <begin position="133"/>
        <end position="156"/>
    </location>
</feature>
<dbReference type="AlphaFoldDB" id="A0AB40BN30"/>
<dbReference type="PANTHER" id="PTHR30238">
    <property type="entry name" value="MEMBRANE BOUND PREDICTED REDOX MODULATOR"/>
    <property type="match status" value="1"/>
</dbReference>
<evidence type="ECO:0000256" key="3">
    <source>
        <dbReference type="ARBA" id="ARBA00022989"/>
    </source>
</evidence>
<evidence type="ECO:0000256" key="2">
    <source>
        <dbReference type="ARBA" id="ARBA00022692"/>
    </source>
</evidence>
<dbReference type="InterPro" id="IPR005496">
    <property type="entry name" value="Integral_membrane_TerC"/>
</dbReference>
<gene>
    <name evidence="7" type="primary">LOC120264262</name>
</gene>
<keyword evidence="3 5" id="KW-1133">Transmembrane helix</keyword>
<sequence length="367" mass="40286">MGFAPPIHHHPCVQIPLRFAPVIIPRVPSSSIASPFLLHRYASFSSSCPLSVRGRCLDRRLPWILAAGGTKRDNQSVTEEVQGSDPQYNGIENAEDSVPSSVRTVAFWVFAAVTFGIALGLKEGAEKASEYFAGYILEQSLSVDNLFVFVLVFKYFQVPKSYQNRVLSYGIAGAIIFRAIIILLGTATLQRFEVVNLLLASILLYSSYKLFSSEEEDTDLSENFIVKTCQRFIPVTAFYDGDRFLTMQEGAWKATPLLLTVAVIELTDIAFAVDSIPAVFGVTRDPFIVFSSNLFAISGLRALYILISQKMSDLEYLQPAIGVVLGFIGTKMIFDFFGFHIATEASLGIVAATIGTGVVLSLLKESD</sequence>
<evidence type="ECO:0000313" key="7">
    <source>
        <dbReference type="RefSeq" id="XP_039127996.1"/>
    </source>
</evidence>
<dbReference type="RefSeq" id="XP_039127996.1">
    <property type="nucleotide sequence ID" value="XM_039272062.1"/>
</dbReference>
<dbReference type="PANTHER" id="PTHR30238:SF0">
    <property type="entry name" value="THYLAKOID MEMBRANE PROTEIN TERC, CHLOROPLASTIC"/>
    <property type="match status" value="1"/>
</dbReference>
<proteinExistence type="predicted"/>
<name>A0AB40BN30_DIOCR</name>
<dbReference type="GO" id="GO:0009535">
    <property type="term" value="C:chloroplast thylakoid membrane"/>
    <property type="evidence" value="ECO:0007669"/>
    <property type="project" value="EnsemblPlants"/>
</dbReference>
<dbReference type="InterPro" id="IPR022369">
    <property type="entry name" value="Integral_membrane_TerC_rswitch"/>
</dbReference>
<dbReference type="GeneID" id="120264262"/>
<accession>A0AB40BN30</accession>
<dbReference type="GO" id="GO:0010027">
    <property type="term" value="P:thylakoid membrane organization"/>
    <property type="evidence" value="ECO:0007669"/>
    <property type="project" value="EnsemblPlants"/>
</dbReference>
<keyword evidence="6" id="KW-1185">Reference proteome</keyword>
<feature type="transmembrane region" description="Helical" evidence="5">
    <location>
        <begin position="105"/>
        <end position="121"/>
    </location>
</feature>
<feature type="transmembrane region" description="Helical" evidence="5">
    <location>
        <begin position="345"/>
        <end position="363"/>
    </location>
</feature>
<keyword evidence="4 5" id="KW-0472">Membrane</keyword>
<evidence type="ECO:0000256" key="5">
    <source>
        <dbReference type="SAM" id="Phobius"/>
    </source>
</evidence>
<evidence type="ECO:0000256" key="4">
    <source>
        <dbReference type="ARBA" id="ARBA00023136"/>
    </source>
</evidence>
<organism evidence="6 7">
    <name type="scientific">Dioscorea cayennensis subsp. rotundata</name>
    <name type="common">White Guinea yam</name>
    <name type="synonym">Dioscorea rotundata</name>
    <dbReference type="NCBI Taxonomy" id="55577"/>
    <lineage>
        <taxon>Eukaryota</taxon>
        <taxon>Viridiplantae</taxon>
        <taxon>Streptophyta</taxon>
        <taxon>Embryophyta</taxon>
        <taxon>Tracheophyta</taxon>
        <taxon>Spermatophyta</taxon>
        <taxon>Magnoliopsida</taxon>
        <taxon>Liliopsida</taxon>
        <taxon>Dioscoreales</taxon>
        <taxon>Dioscoreaceae</taxon>
        <taxon>Dioscorea</taxon>
    </lineage>
</organism>
<feature type="transmembrane region" description="Helical" evidence="5">
    <location>
        <begin position="319"/>
        <end position="339"/>
    </location>
</feature>
<dbReference type="NCBIfam" id="TIGR03718">
    <property type="entry name" value="R_switched_Alx"/>
    <property type="match status" value="1"/>
</dbReference>
<feature type="transmembrane region" description="Helical" evidence="5">
    <location>
        <begin position="168"/>
        <end position="187"/>
    </location>
</feature>
<reference evidence="7" key="1">
    <citation type="submission" date="2025-08" db="UniProtKB">
        <authorList>
            <consortium name="RefSeq"/>
        </authorList>
    </citation>
    <scope>IDENTIFICATION</scope>
</reference>
<protein>
    <submittedName>
        <fullName evidence="7">Thylakoid membrane protein TERC, chloroplastic</fullName>
    </submittedName>
</protein>
<dbReference type="Pfam" id="PF03741">
    <property type="entry name" value="TerC"/>
    <property type="match status" value="1"/>
</dbReference>
<keyword evidence="2 5" id="KW-0812">Transmembrane</keyword>
<feature type="transmembrane region" description="Helical" evidence="5">
    <location>
        <begin position="287"/>
        <end position="307"/>
    </location>
</feature>
<evidence type="ECO:0000313" key="6">
    <source>
        <dbReference type="Proteomes" id="UP001515500"/>
    </source>
</evidence>
<dbReference type="GO" id="GO:0090351">
    <property type="term" value="P:seedling development"/>
    <property type="evidence" value="ECO:0007669"/>
    <property type="project" value="EnsemblPlants"/>
</dbReference>
<evidence type="ECO:0000256" key="1">
    <source>
        <dbReference type="ARBA" id="ARBA00004141"/>
    </source>
</evidence>
<comment type="subcellular location">
    <subcellularLocation>
        <location evidence="1">Membrane</location>
        <topology evidence="1">Multi-pass membrane protein</topology>
    </subcellularLocation>
</comment>
<dbReference type="Proteomes" id="UP001515500">
    <property type="component" value="Chromosome 7"/>
</dbReference>